<evidence type="ECO:0000256" key="1">
    <source>
        <dbReference type="SAM" id="MobiDB-lite"/>
    </source>
</evidence>
<dbReference type="Pfam" id="PF03793">
    <property type="entry name" value="PASTA"/>
    <property type="match status" value="2"/>
</dbReference>
<feature type="region of interest" description="Disordered" evidence="1">
    <location>
        <begin position="70"/>
        <end position="112"/>
    </location>
</feature>
<protein>
    <submittedName>
        <fullName evidence="4">PASTA domain-containing protein</fullName>
    </submittedName>
</protein>
<keyword evidence="5" id="KW-1185">Reference proteome</keyword>
<feature type="transmembrane region" description="Helical" evidence="2">
    <location>
        <begin position="39"/>
        <end position="62"/>
    </location>
</feature>
<name>A0A1C5K9Q5_9ACTN</name>
<accession>A0A1C5K9Q5</accession>
<dbReference type="SMART" id="SM00740">
    <property type="entry name" value="PASTA"/>
    <property type="match status" value="2"/>
</dbReference>
<feature type="region of interest" description="Disordered" evidence="1">
    <location>
        <begin position="1"/>
        <end position="30"/>
    </location>
</feature>
<dbReference type="SUPFAM" id="SSF54184">
    <property type="entry name" value="Penicillin-binding protein 2x (pbp-2x), c-terminal domain"/>
    <property type="match status" value="1"/>
</dbReference>
<dbReference type="CDD" id="cd06577">
    <property type="entry name" value="PASTA_pknB"/>
    <property type="match status" value="2"/>
</dbReference>
<dbReference type="InterPro" id="IPR005543">
    <property type="entry name" value="PASTA_dom"/>
</dbReference>
<dbReference type="Proteomes" id="UP000198217">
    <property type="component" value="Chromosome I"/>
</dbReference>
<gene>
    <name evidence="4" type="ORF">GA0070609_5914</name>
</gene>
<reference evidence="4 5" key="1">
    <citation type="submission" date="2016-06" db="EMBL/GenBank/DDBJ databases">
        <authorList>
            <person name="Kjaerup R.B."/>
            <person name="Dalgaard T.S."/>
            <person name="Juul-Madsen H.R."/>
        </authorList>
    </citation>
    <scope>NUCLEOTIDE SEQUENCE [LARGE SCALE GENOMIC DNA]</scope>
    <source>
        <strain evidence="4 5">DSM 43904</strain>
    </source>
</reference>
<dbReference type="AlphaFoldDB" id="A0A1C5K9Q5"/>
<dbReference type="Gene3D" id="3.30.10.20">
    <property type="match status" value="2"/>
</dbReference>
<feature type="domain" description="PASTA" evidence="3">
    <location>
        <begin position="104"/>
        <end position="167"/>
    </location>
</feature>
<organism evidence="4 5">
    <name type="scientific">Micromonospora echinaurantiaca</name>
    <dbReference type="NCBI Taxonomy" id="47857"/>
    <lineage>
        <taxon>Bacteria</taxon>
        <taxon>Bacillati</taxon>
        <taxon>Actinomycetota</taxon>
        <taxon>Actinomycetes</taxon>
        <taxon>Micromonosporales</taxon>
        <taxon>Micromonosporaceae</taxon>
        <taxon>Micromonospora</taxon>
    </lineage>
</organism>
<evidence type="ECO:0000259" key="3">
    <source>
        <dbReference type="PROSITE" id="PS51178"/>
    </source>
</evidence>
<feature type="compositionally biased region" description="Low complexity" evidence="1">
    <location>
        <begin position="70"/>
        <end position="107"/>
    </location>
</feature>
<keyword evidence="2" id="KW-1133">Transmembrane helix</keyword>
<keyword evidence="2" id="KW-0472">Membrane</keyword>
<evidence type="ECO:0000256" key="2">
    <source>
        <dbReference type="SAM" id="Phobius"/>
    </source>
</evidence>
<proteinExistence type="predicted"/>
<dbReference type="EMBL" id="LT607750">
    <property type="protein sequence ID" value="SCG79482.1"/>
    <property type="molecule type" value="Genomic_DNA"/>
</dbReference>
<keyword evidence="2" id="KW-0812">Transmembrane</keyword>
<dbReference type="PROSITE" id="PS51178">
    <property type="entry name" value="PASTA"/>
    <property type="match status" value="1"/>
</dbReference>
<evidence type="ECO:0000313" key="4">
    <source>
        <dbReference type="EMBL" id="SCG79482.1"/>
    </source>
</evidence>
<sequence length="241" mass="24009">MVAPGTVAGDEAVGGMTDGNTGLRTDGASGDAGPDRLTLALGGGLSVALLAAIGATGGWLLAGEGAEPTGRPVAGATTGAPTGSPSAAPSRATPTAPRSTSPTRSTGLTVPPLIGTDFAEARDELRERRLGWRLVFGSGTGRTVTRTSPAVGAEVRPGTTVHLYVDGPAPASTVPDVVGEECDDAADELVDEGFYPRYRSGRRGVVTRQEPAGDAAGNWNDPVAIWCGVAAPGSPTASPVP</sequence>
<evidence type="ECO:0000313" key="5">
    <source>
        <dbReference type="Proteomes" id="UP000198217"/>
    </source>
</evidence>